<dbReference type="InterPro" id="IPR050473">
    <property type="entry name" value="A2M/Complement_sys"/>
</dbReference>
<dbReference type="Gene3D" id="2.20.130.20">
    <property type="match status" value="1"/>
</dbReference>
<feature type="domain" description="Alpha-2-macroglobulin" evidence="4">
    <location>
        <begin position="494"/>
        <end position="585"/>
    </location>
</feature>
<dbReference type="Pfam" id="PF00207">
    <property type="entry name" value="A2M"/>
    <property type="match status" value="1"/>
</dbReference>
<dbReference type="InterPro" id="IPR041813">
    <property type="entry name" value="A2M_TED"/>
</dbReference>
<dbReference type="GO" id="GO:0005615">
    <property type="term" value="C:extracellular space"/>
    <property type="evidence" value="ECO:0007669"/>
    <property type="project" value="InterPro"/>
</dbReference>
<dbReference type="Gene3D" id="2.60.40.1940">
    <property type="match status" value="1"/>
</dbReference>
<dbReference type="InterPro" id="IPR011625">
    <property type="entry name" value="A2M_N_BRD"/>
</dbReference>
<dbReference type="Gene3D" id="2.60.40.10">
    <property type="entry name" value="Immunoglobulins"/>
    <property type="match status" value="1"/>
</dbReference>
<dbReference type="InterPro" id="IPR036595">
    <property type="entry name" value="A-macroglobulin_rcpt-bd_sf"/>
</dbReference>
<feature type="domain" description="Alpha-macroglobulin receptor-binding" evidence="5">
    <location>
        <begin position="1123"/>
        <end position="1209"/>
    </location>
</feature>
<evidence type="ECO:0000313" key="7">
    <source>
        <dbReference type="Proteomes" id="UP001186944"/>
    </source>
</evidence>
<organism evidence="6 7">
    <name type="scientific">Pinctada imbricata</name>
    <name type="common">Atlantic pearl-oyster</name>
    <name type="synonym">Pinctada martensii</name>
    <dbReference type="NCBI Taxonomy" id="66713"/>
    <lineage>
        <taxon>Eukaryota</taxon>
        <taxon>Metazoa</taxon>
        <taxon>Spiralia</taxon>
        <taxon>Lophotrochozoa</taxon>
        <taxon>Mollusca</taxon>
        <taxon>Bivalvia</taxon>
        <taxon>Autobranchia</taxon>
        <taxon>Pteriomorphia</taxon>
        <taxon>Pterioida</taxon>
        <taxon>Pterioidea</taxon>
        <taxon>Pteriidae</taxon>
        <taxon>Pinctada</taxon>
    </lineage>
</organism>
<keyword evidence="1" id="KW-0732">Signal</keyword>
<dbReference type="Pfam" id="PF07678">
    <property type="entry name" value="TED_complement"/>
    <property type="match status" value="1"/>
</dbReference>
<name>A0AA88Y6G0_PINIB</name>
<dbReference type="Gene3D" id="2.60.120.1540">
    <property type="match status" value="1"/>
</dbReference>
<evidence type="ECO:0000259" key="4">
    <source>
        <dbReference type="SMART" id="SM01360"/>
    </source>
</evidence>
<evidence type="ECO:0000313" key="6">
    <source>
        <dbReference type="EMBL" id="KAK3099338.1"/>
    </source>
</evidence>
<evidence type="ECO:0000259" key="5">
    <source>
        <dbReference type="SMART" id="SM01361"/>
    </source>
</evidence>
<keyword evidence="7" id="KW-1185">Reference proteome</keyword>
<dbReference type="Gene3D" id="2.60.40.690">
    <property type="entry name" value="Alpha-macroglobulin, receptor-binding domain"/>
    <property type="match status" value="1"/>
</dbReference>
<accession>A0AA88Y6G0</accession>
<dbReference type="SUPFAM" id="SSF49410">
    <property type="entry name" value="Alpha-macroglobulin receptor domain"/>
    <property type="match status" value="1"/>
</dbReference>
<dbReference type="EMBL" id="VSWD01000006">
    <property type="protein sequence ID" value="KAK3099338.1"/>
    <property type="molecule type" value="Genomic_DNA"/>
</dbReference>
<dbReference type="Gene3D" id="1.50.10.20">
    <property type="match status" value="1"/>
</dbReference>
<dbReference type="SMART" id="SM01361">
    <property type="entry name" value="A2M_recep"/>
    <property type="match status" value="1"/>
</dbReference>
<dbReference type="SUPFAM" id="SSF48239">
    <property type="entry name" value="Terpenoid cyclases/Protein prenyltransferases"/>
    <property type="match status" value="1"/>
</dbReference>
<dbReference type="InterPro" id="IPR041555">
    <property type="entry name" value="MG3"/>
</dbReference>
<protein>
    <submittedName>
        <fullName evidence="6">Uncharacterized protein</fullName>
    </submittedName>
</protein>
<dbReference type="Pfam" id="PF07677">
    <property type="entry name" value="A2M_recep"/>
    <property type="match status" value="1"/>
</dbReference>
<dbReference type="InterPro" id="IPR009048">
    <property type="entry name" value="A-macroglobulin_rcpt-bd"/>
</dbReference>
<dbReference type="Pfam" id="PF17791">
    <property type="entry name" value="MG3"/>
    <property type="match status" value="1"/>
</dbReference>
<evidence type="ECO:0000259" key="3">
    <source>
        <dbReference type="SMART" id="SM01359"/>
    </source>
</evidence>
<dbReference type="PANTHER" id="PTHR11412">
    <property type="entry name" value="MACROGLOBULIN / COMPLEMENT"/>
    <property type="match status" value="1"/>
</dbReference>
<dbReference type="InterPro" id="IPR011626">
    <property type="entry name" value="Alpha-macroglobulin_TED"/>
</dbReference>
<dbReference type="SMART" id="SM01359">
    <property type="entry name" value="A2M_N_2"/>
    <property type="match status" value="1"/>
</dbReference>
<evidence type="ECO:0000256" key="1">
    <source>
        <dbReference type="ARBA" id="ARBA00022729"/>
    </source>
</evidence>
<dbReference type="InterPro" id="IPR008930">
    <property type="entry name" value="Terpenoid_cyclase/PrenylTrfase"/>
</dbReference>
<dbReference type="Proteomes" id="UP001186944">
    <property type="component" value="Unassembled WGS sequence"/>
</dbReference>
<feature type="domain" description="Alpha-2-macroglobulin bait region" evidence="3">
    <location>
        <begin position="230"/>
        <end position="423"/>
    </location>
</feature>
<dbReference type="InterPro" id="IPR047565">
    <property type="entry name" value="Alpha-macroglob_thiol-ester_cl"/>
</dbReference>
<reference evidence="6" key="1">
    <citation type="submission" date="2019-08" db="EMBL/GenBank/DDBJ databases">
        <title>The improved chromosome-level genome for the pearl oyster Pinctada fucata martensii using PacBio sequencing and Hi-C.</title>
        <authorList>
            <person name="Zheng Z."/>
        </authorList>
    </citation>
    <scope>NUCLEOTIDE SEQUENCE</scope>
    <source>
        <strain evidence="6">ZZ-2019</strain>
        <tissue evidence="6">Adductor muscle</tissue>
    </source>
</reference>
<dbReference type="SMART" id="SM01360">
    <property type="entry name" value="A2M"/>
    <property type="match status" value="1"/>
</dbReference>
<comment type="caution">
    <text evidence="6">The sequence shown here is derived from an EMBL/GenBank/DDBJ whole genome shotgun (WGS) entry which is preliminary data.</text>
</comment>
<dbReference type="AlphaFoldDB" id="A0AA88Y6G0"/>
<dbReference type="CDD" id="cd02897">
    <property type="entry name" value="A2M_2"/>
    <property type="match status" value="1"/>
</dbReference>
<dbReference type="SMART" id="SM01419">
    <property type="entry name" value="Thiol-ester_cl"/>
    <property type="match status" value="1"/>
</dbReference>
<dbReference type="InterPro" id="IPR013783">
    <property type="entry name" value="Ig-like_fold"/>
</dbReference>
<dbReference type="PANTHER" id="PTHR11412:SF136">
    <property type="entry name" value="CD109 ANTIGEN"/>
    <property type="match status" value="1"/>
</dbReference>
<proteinExistence type="predicted"/>
<dbReference type="Pfam" id="PF07703">
    <property type="entry name" value="A2M_BRD"/>
    <property type="match status" value="1"/>
</dbReference>
<dbReference type="InterPro" id="IPR001599">
    <property type="entry name" value="Macroglobln_a2"/>
</dbReference>
<sequence>MDIKIESARNTVRALSAVASSCVLSPEESDQHSERTGGRGSVFYKEIPRDISDRGNYTVEVRGRGISGVSFRNSSKVDVINKSTAIFIQTDKATYRPGSRVLPKFEVIVTLPSFLLTTDGFFTGSISAKYTFGKPVSGTANLSIRRSFGNYINKTFPITGTVNFRLPMSEVITNQFFNYITVKASVIEGITGNSYGNEASITIYQTAEKLEFLRSGSTYFKPLLPYVTYLFVTQKDGKPLVGQTGHVNVTISYNIPERRREPETSSLALSIRLPRPPITPINNVVHSSTLYKIPSNGIIRIAFNERRPKIPRRATNVNIRVISKGKILQLGSRNARWWRRRRFSLELTVAAAPRATVIVYTVRRGEIVADSVSFSVEGVFQNRVAIKYRKEKSKPGTSNALILRSDPDSLVNVLAVDKSVLLLRTGNDITRNDDANLIVMTDAILYRHVFPIRRFTPFVSATFAVPAVPTAQVEARAGTSLAEPERTRSFFPETLLFDQRVLRSRGRGVISFTVPDQITTYVTTAFAINLNSGLGIVENPANLTVFQNFFIRVNPTPSAIRGEIVIKQIDIFNYGEFDEDVQVELKKGQFDFADMSGNPFNPSPSGDSWFKNVSVKQDSVASVFFPIISNVIGKIKINVIARSIRVADAIIKEMDVKPEGIQRRYYIPILKDLTSINAFSTRVSISFPPNLVVDSEYIKISAIGDLMGSTVAGLEDLLRMSYGCGEQNMINFAPNVFVTKYLNATNRLTPEQEERAKGYLLDGYQRQLGFQRFDGSFSAFGDNDRSGSTWLTSFVLKSFAQAKDAIIIDTKVMKDAVKWILRQQNENGSFNESGIVIHKAMQGGSIANERSLTAFVVIALQEAKDQGFIPQAPQGSATLAINKATAFLASAVPGDIQTLYELAIITYALKVTNHSKAGQALAILETKAITEDGVKYWSIPSDQASSILPYKSWQPPKRQVRALDIEVTSYALLTYVRNADTDNGILVLKWLASQRNDRGGFVSTQDTVLAIQAFAEFSALVFSENFNIRSNVRSLGTDGFQQSFTINNQNALVLQEVEAPRTVRELNITARGQGICLTEISVFFNVEEDLIVPAFFLNVSLSKESINGFKIHICFSWLRGNGITMALLEIGIPTGMEGDIESLDKSNLPEIKKVEAAYRKIDVYLDSVSSEVKCLSMDVNRVDWIARHKSVPVVLTDYYEPTNQVTKFYISKVLSNSTIIEVCQANGCMDVRVK</sequence>
<dbReference type="Gene3D" id="6.20.50.160">
    <property type="match status" value="1"/>
</dbReference>
<dbReference type="Gene3D" id="2.60.40.1930">
    <property type="match status" value="1"/>
</dbReference>
<gene>
    <name evidence="6" type="ORF">FSP39_002832</name>
</gene>
<keyword evidence="2" id="KW-0882">Thioester bond</keyword>
<dbReference type="GO" id="GO:0004866">
    <property type="term" value="F:endopeptidase inhibitor activity"/>
    <property type="evidence" value="ECO:0007669"/>
    <property type="project" value="InterPro"/>
</dbReference>
<evidence type="ECO:0000256" key="2">
    <source>
        <dbReference type="ARBA" id="ARBA00022966"/>
    </source>
</evidence>